<dbReference type="EMBL" id="ML994695">
    <property type="protein sequence ID" value="KAF2177086.1"/>
    <property type="molecule type" value="Genomic_DNA"/>
</dbReference>
<keyword evidence="2" id="KW-1185">Reference proteome</keyword>
<organism evidence="1 2">
    <name type="scientific">Zopfia rhizophila CBS 207.26</name>
    <dbReference type="NCBI Taxonomy" id="1314779"/>
    <lineage>
        <taxon>Eukaryota</taxon>
        <taxon>Fungi</taxon>
        <taxon>Dikarya</taxon>
        <taxon>Ascomycota</taxon>
        <taxon>Pezizomycotina</taxon>
        <taxon>Dothideomycetes</taxon>
        <taxon>Dothideomycetes incertae sedis</taxon>
        <taxon>Zopfiaceae</taxon>
        <taxon>Zopfia</taxon>
    </lineage>
</organism>
<evidence type="ECO:0000313" key="1">
    <source>
        <dbReference type="EMBL" id="KAF2177086.1"/>
    </source>
</evidence>
<dbReference type="PANTHER" id="PTHR42060:SF1">
    <property type="entry name" value="NHL REPEAT-CONTAINING PROTEIN"/>
    <property type="match status" value="1"/>
</dbReference>
<dbReference type="PANTHER" id="PTHR42060">
    <property type="entry name" value="NHL REPEAT-CONTAINING PROTEIN-RELATED"/>
    <property type="match status" value="1"/>
</dbReference>
<reference evidence="1" key="1">
    <citation type="journal article" date="2020" name="Stud. Mycol.">
        <title>101 Dothideomycetes genomes: a test case for predicting lifestyles and emergence of pathogens.</title>
        <authorList>
            <person name="Haridas S."/>
            <person name="Albert R."/>
            <person name="Binder M."/>
            <person name="Bloem J."/>
            <person name="Labutti K."/>
            <person name="Salamov A."/>
            <person name="Andreopoulos B."/>
            <person name="Baker S."/>
            <person name="Barry K."/>
            <person name="Bills G."/>
            <person name="Bluhm B."/>
            <person name="Cannon C."/>
            <person name="Castanera R."/>
            <person name="Culley D."/>
            <person name="Daum C."/>
            <person name="Ezra D."/>
            <person name="Gonzalez J."/>
            <person name="Henrissat B."/>
            <person name="Kuo A."/>
            <person name="Liang C."/>
            <person name="Lipzen A."/>
            <person name="Lutzoni F."/>
            <person name="Magnuson J."/>
            <person name="Mondo S."/>
            <person name="Nolan M."/>
            <person name="Ohm R."/>
            <person name="Pangilinan J."/>
            <person name="Park H.-J."/>
            <person name="Ramirez L."/>
            <person name="Alfaro M."/>
            <person name="Sun H."/>
            <person name="Tritt A."/>
            <person name="Yoshinaga Y."/>
            <person name="Zwiers L.-H."/>
            <person name="Turgeon B."/>
            <person name="Goodwin S."/>
            <person name="Spatafora J."/>
            <person name="Crous P."/>
            <person name="Grigoriev I."/>
        </authorList>
    </citation>
    <scope>NUCLEOTIDE SEQUENCE</scope>
    <source>
        <strain evidence="1">CBS 207.26</strain>
    </source>
</reference>
<dbReference type="OrthoDB" id="9977941at2759"/>
<evidence type="ECO:0000313" key="2">
    <source>
        <dbReference type="Proteomes" id="UP000800200"/>
    </source>
</evidence>
<proteinExistence type="predicted"/>
<dbReference type="InterPro" id="IPR011042">
    <property type="entry name" value="6-blade_b-propeller_TolB-like"/>
</dbReference>
<evidence type="ECO:0008006" key="3">
    <source>
        <dbReference type="Google" id="ProtNLM"/>
    </source>
</evidence>
<dbReference type="Gene3D" id="2.120.10.30">
    <property type="entry name" value="TolB, C-terminal domain"/>
    <property type="match status" value="1"/>
</dbReference>
<dbReference type="InterPro" id="IPR052998">
    <property type="entry name" value="Hetero-Diels-Alderase-like"/>
</dbReference>
<accession>A0A6A6DHL8</accession>
<sequence length="317" mass="33614">MDPHLYPLPHDSPFRPFTQSRLYRTGLENVAVRPNGNLLVTRADVPELWDVNPFTGSGTLIHDFTSPTTNSLVGVAEYEDNVFAVAGGTINLTTVEGSPGTWGVWKVDMRKKAGAAVDLITMIPDGIFLNGMTALPPTEERKNAGNGSTVLVGDSTAGVIYAVSPSSGTYSHFYSDPTTMLPPPNTRIPLGINGIQLSQGNRANYLYYTSTTLGSFYRVSLNKSNAVDGSPVLLSSAHPSGLDDFAVTKNGIAYLTTNTGNTVVRRDADGTENTIGGDGTTETVFAGATAAQLGRTRVDRHVLYVSTAEGRVVAIGV</sequence>
<protein>
    <recommendedName>
        <fullName evidence="3">SMP-30/Gluconolactonase/LRE-like region domain-containing protein</fullName>
    </recommendedName>
</protein>
<gene>
    <name evidence="1" type="ORF">K469DRAFT_755332</name>
</gene>
<dbReference type="SUPFAM" id="SSF63829">
    <property type="entry name" value="Calcium-dependent phosphotriesterase"/>
    <property type="match status" value="1"/>
</dbReference>
<name>A0A6A6DHL8_9PEZI</name>
<dbReference type="Proteomes" id="UP000800200">
    <property type="component" value="Unassembled WGS sequence"/>
</dbReference>
<dbReference type="AlphaFoldDB" id="A0A6A6DHL8"/>